<evidence type="ECO:0000256" key="1">
    <source>
        <dbReference type="SAM" id="MobiDB-lite"/>
    </source>
</evidence>
<dbReference type="Proteomes" id="UP001428817">
    <property type="component" value="Unassembled WGS sequence"/>
</dbReference>
<evidence type="ECO:0000313" key="4">
    <source>
        <dbReference type="Proteomes" id="UP001428817"/>
    </source>
</evidence>
<feature type="compositionally biased region" description="Low complexity" evidence="1">
    <location>
        <begin position="93"/>
        <end position="107"/>
    </location>
</feature>
<feature type="transmembrane region" description="Helical" evidence="2">
    <location>
        <begin position="57"/>
        <end position="76"/>
    </location>
</feature>
<comment type="caution">
    <text evidence="3">The sequence shown here is derived from an EMBL/GenBank/DDBJ whole genome shotgun (WGS) entry which is preliminary data.</text>
</comment>
<keyword evidence="2" id="KW-0812">Transmembrane</keyword>
<proteinExistence type="predicted"/>
<keyword evidence="4" id="KW-1185">Reference proteome</keyword>
<evidence type="ECO:0000313" key="3">
    <source>
        <dbReference type="EMBL" id="GAA5162787.1"/>
    </source>
</evidence>
<dbReference type="RefSeq" id="WP_185060915.1">
    <property type="nucleotide sequence ID" value="NZ_BAABJP010000029.1"/>
</dbReference>
<reference evidence="4" key="1">
    <citation type="journal article" date="2019" name="Int. J. Syst. Evol. Microbiol.">
        <title>The Global Catalogue of Microorganisms (GCM) 10K type strain sequencing project: providing services to taxonomists for standard genome sequencing and annotation.</title>
        <authorList>
            <consortium name="The Broad Institute Genomics Platform"/>
            <consortium name="The Broad Institute Genome Sequencing Center for Infectious Disease"/>
            <person name="Wu L."/>
            <person name="Ma J."/>
        </authorList>
    </citation>
    <scope>NUCLEOTIDE SEQUENCE [LARGE SCALE GENOMIC DNA]</scope>
    <source>
        <strain evidence="4">JCM 18303</strain>
    </source>
</reference>
<evidence type="ECO:0000256" key="2">
    <source>
        <dbReference type="SAM" id="Phobius"/>
    </source>
</evidence>
<keyword evidence="2" id="KW-1133">Transmembrane helix</keyword>
<organism evidence="3 4">
    <name type="scientific">Pseudonocardia eucalypti</name>
    <dbReference type="NCBI Taxonomy" id="648755"/>
    <lineage>
        <taxon>Bacteria</taxon>
        <taxon>Bacillati</taxon>
        <taxon>Actinomycetota</taxon>
        <taxon>Actinomycetes</taxon>
        <taxon>Pseudonocardiales</taxon>
        <taxon>Pseudonocardiaceae</taxon>
        <taxon>Pseudonocardia</taxon>
    </lineage>
</organism>
<accession>A0ABP9QJ10</accession>
<keyword evidence="2" id="KW-0472">Membrane</keyword>
<name>A0ABP9QJ10_9PSEU</name>
<dbReference type="EMBL" id="BAABJP010000029">
    <property type="protein sequence ID" value="GAA5162787.1"/>
    <property type="molecule type" value="Genomic_DNA"/>
</dbReference>
<sequence>MTRLTGRGPSQRALVGLAMRVAQDMALDAHPRAVEAGKPTDRAAANDTAGVLLMDTVGPGIGVLFVVTAVASYLCFRFATRSLNLRGSPEPPDSAAAGSAGSDSLLPQQRRSEPELSQYDS</sequence>
<gene>
    <name evidence="3" type="ORF">GCM10023321_48720</name>
</gene>
<protein>
    <submittedName>
        <fullName evidence="3">Uncharacterized protein</fullName>
    </submittedName>
</protein>
<feature type="region of interest" description="Disordered" evidence="1">
    <location>
        <begin position="84"/>
        <end position="121"/>
    </location>
</feature>